<evidence type="ECO:0000256" key="8">
    <source>
        <dbReference type="ARBA" id="ARBA00022917"/>
    </source>
</evidence>
<gene>
    <name evidence="12" type="primary">serS</name>
    <name evidence="17" type="ORF">A2370_02755</name>
</gene>
<feature type="binding site" evidence="13">
    <location>
        <position position="256"/>
    </location>
    <ligand>
        <name>L-serine</name>
        <dbReference type="ChEBI" id="CHEBI:33384"/>
    </ligand>
</feature>
<keyword evidence="15" id="KW-0175">Coiled coil</keyword>
<feature type="coiled-coil region" evidence="15">
    <location>
        <begin position="44"/>
        <end position="96"/>
    </location>
</feature>
<evidence type="ECO:0000256" key="2">
    <source>
        <dbReference type="ARBA" id="ARBA00005045"/>
    </source>
</evidence>
<comment type="caution">
    <text evidence="12">Lacks conserved residue(s) required for the propagation of feature annotation.</text>
</comment>
<feature type="binding site" evidence="12 14">
    <location>
        <begin position="345"/>
        <end position="348"/>
    </location>
    <ligand>
        <name>ATP</name>
        <dbReference type="ChEBI" id="CHEBI:30616"/>
    </ligand>
</feature>
<dbReference type="EC" id="6.1.1.11" evidence="12"/>
<evidence type="ECO:0000256" key="11">
    <source>
        <dbReference type="ARBA" id="ARBA00048823"/>
    </source>
</evidence>
<dbReference type="InterPro" id="IPR002317">
    <property type="entry name" value="Ser-tRNA-ligase_type_1"/>
</dbReference>
<evidence type="ECO:0000256" key="6">
    <source>
        <dbReference type="ARBA" id="ARBA00022741"/>
    </source>
</evidence>
<keyword evidence="7 12" id="KW-0067">ATP-binding</keyword>
<dbReference type="EMBL" id="MHTH01000021">
    <property type="protein sequence ID" value="OHA57906.1"/>
    <property type="molecule type" value="Genomic_DNA"/>
</dbReference>
<dbReference type="Gene3D" id="1.10.287.40">
    <property type="entry name" value="Serine-tRNA synthetase, tRNA binding domain"/>
    <property type="match status" value="1"/>
</dbReference>
<dbReference type="GO" id="GO:0006434">
    <property type="term" value="P:seryl-tRNA aminoacylation"/>
    <property type="evidence" value="ECO:0007669"/>
    <property type="project" value="UniProtKB-UniRule"/>
</dbReference>
<evidence type="ECO:0000313" key="18">
    <source>
        <dbReference type="Proteomes" id="UP000176222"/>
    </source>
</evidence>
<evidence type="ECO:0000256" key="7">
    <source>
        <dbReference type="ARBA" id="ARBA00022840"/>
    </source>
</evidence>
<keyword evidence="5 12" id="KW-0436">Ligase</keyword>
<dbReference type="Pfam" id="PF00587">
    <property type="entry name" value="tRNA-synt_2b"/>
    <property type="match status" value="1"/>
</dbReference>
<comment type="catalytic activity">
    <reaction evidence="10 12">
        <text>tRNA(Sec) + L-serine + ATP = L-seryl-tRNA(Sec) + AMP + diphosphate + H(+)</text>
        <dbReference type="Rhea" id="RHEA:42580"/>
        <dbReference type="Rhea" id="RHEA-COMP:9742"/>
        <dbReference type="Rhea" id="RHEA-COMP:10128"/>
        <dbReference type="ChEBI" id="CHEBI:15378"/>
        <dbReference type="ChEBI" id="CHEBI:30616"/>
        <dbReference type="ChEBI" id="CHEBI:33019"/>
        <dbReference type="ChEBI" id="CHEBI:33384"/>
        <dbReference type="ChEBI" id="CHEBI:78442"/>
        <dbReference type="ChEBI" id="CHEBI:78533"/>
        <dbReference type="ChEBI" id="CHEBI:456215"/>
        <dbReference type="EC" id="6.1.1.11"/>
    </reaction>
</comment>
<dbReference type="InterPro" id="IPR006195">
    <property type="entry name" value="aa-tRNA-synth_II"/>
</dbReference>
<comment type="domain">
    <text evidence="12">Consists of two distinct domains, a catalytic core and a N-terminal extension that is involved in tRNA binding.</text>
</comment>
<feature type="binding site" evidence="12 14">
    <location>
        <begin position="256"/>
        <end position="258"/>
    </location>
    <ligand>
        <name>ATP</name>
        <dbReference type="ChEBI" id="CHEBI:30616"/>
    </ligand>
</feature>
<dbReference type="UniPathway" id="UPA00906">
    <property type="reaction ID" value="UER00895"/>
</dbReference>
<evidence type="ECO:0000256" key="12">
    <source>
        <dbReference type="HAMAP-Rule" id="MF_00176"/>
    </source>
</evidence>
<evidence type="ECO:0000256" key="3">
    <source>
        <dbReference type="ARBA" id="ARBA00010728"/>
    </source>
</evidence>
<dbReference type="STRING" id="1802436.A2370_02755"/>
<dbReference type="InterPro" id="IPR002314">
    <property type="entry name" value="aa-tRNA-synt_IIb"/>
</dbReference>
<protein>
    <recommendedName>
        <fullName evidence="12">Serine--tRNA ligase</fullName>
        <ecNumber evidence="12">6.1.1.11</ecNumber>
    </recommendedName>
    <alternativeName>
        <fullName evidence="12">Seryl-tRNA synthetase</fullName>
        <shortName evidence="12">SerRS</shortName>
    </alternativeName>
    <alternativeName>
        <fullName evidence="12">Seryl-tRNA(Ser/Sec) synthetase</fullName>
    </alternativeName>
</protein>
<feature type="binding site" evidence="13">
    <location>
        <position position="225"/>
    </location>
    <ligand>
        <name>L-serine</name>
        <dbReference type="ChEBI" id="CHEBI:33384"/>
    </ligand>
</feature>
<comment type="similarity">
    <text evidence="3 12">Belongs to the class-II aminoacyl-tRNA synthetase family. Type-1 seryl-tRNA synthetase subfamily.</text>
</comment>
<comment type="catalytic activity">
    <reaction evidence="11 12">
        <text>tRNA(Ser) + L-serine + ATP = L-seryl-tRNA(Ser) + AMP + diphosphate + H(+)</text>
        <dbReference type="Rhea" id="RHEA:12292"/>
        <dbReference type="Rhea" id="RHEA-COMP:9669"/>
        <dbReference type="Rhea" id="RHEA-COMP:9703"/>
        <dbReference type="ChEBI" id="CHEBI:15378"/>
        <dbReference type="ChEBI" id="CHEBI:30616"/>
        <dbReference type="ChEBI" id="CHEBI:33019"/>
        <dbReference type="ChEBI" id="CHEBI:33384"/>
        <dbReference type="ChEBI" id="CHEBI:78442"/>
        <dbReference type="ChEBI" id="CHEBI:78533"/>
        <dbReference type="ChEBI" id="CHEBI:456215"/>
        <dbReference type="EC" id="6.1.1.11"/>
    </reaction>
</comment>
<keyword evidence="8 12" id="KW-0648">Protein biosynthesis</keyword>
<comment type="function">
    <text evidence="12">Catalyzes the attachment of serine to tRNA(Ser). Is also able to aminoacylate tRNA(Sec) with serine, to form the misacylated tRNA L-seryl-tRNA(Sec), which will be further converted into selenocysteinyl-tRNA(Sec).</text>
</comment>
<evidence type="ECO:0000256" key="10">
    <source>
        <dbReference type="ARBA" id="ARBA00047929"/>
    </source>
</evidence>
<dbReference type="PIRSF" id="PIRSF001529">
    <property type="entry name" value="Ser-tRNA-synth_IIa"/>
    <property type="match status" value="1"/>
</dbReference>
<sequence length="419" mass="48118">MLDIKFIRENKDLVAEAARKKQIKLDVSELLKIDEERIKILTEVEQMRARQNQVSEEIARAGDNRDSLIDEMKTLKDELQIKEEELKELVKKWQALMILVPNIPDASVPEGKDDSENLEHKVWGEKPKFNFIPKGHIELLQTLHLGDLDRGIKVAGFRGYFLKNEGVLLSYALWQYANDVVMKEGFQPMMVPALVRPDPFFGTGYLPQGEEDLYKTQDGDFLSGTAEVGTMGYFMDETLPFEHLPVKYVSFSPCFRREAGSHGKDTKGLIRLHEFYKVEQVVICEANHEESVRWHEAILANAEKIMQGLKIPYRVVVNCTGDLGQGQVKKYDIEAWVPSENKYRETHSISYFHDFQTRRLNLKYRDKEGKTRLAHSLNGTALASPRILVPLLENYQQADGTVIVPEVLRPYLGGREVIR</sequence>
<organism evidence="17 18">
    <name type="scientific">Candidatus Vogelbacteria bacterium RIFOXYB1_FULL_42_16</name>
    <dbReference type="NCBI Taxonomy" id="1802436"/>
    <lineage>
        <taxon>Bacteria</taxon>
        <taxon>Candidatus Vogeliibacteriota</taxon>
    </lineage>
</organism>
<feature type="binding site" evidence="13">
    <location>
        <position position="378"/>
    </location>
    <ligand>
        <name>L-serine</name>
        <dbReference type="ChEBI" id="CHEBI:33384"/>
    </ligand>
</feature>
<feature type="binding site" evidence="12">
    <location>
        <position position="380"/>
    </location>
    <ligand>
        <name>L-serine</name>
        <dbReference type="ChEBI" id="CHEBI:33384"/>
    </ligand>
</feature>
<evidence type="ECO:0000259" key="16">
    <source>
        <dbReference type="PROSITE" id="PS50862"/>
    </source>
</evidence>
<dbReference type="InterPro" id="IPR015866">
    <property type="entry name" value="Ser-tRNA-synth_1_N"/>
</dbReference>
<evidence type="ECO:0000256" key="15">
    <source>
        <dbReference type="SAM" id="Coils"/>
    </source>
</evidence>
<feature type="binding site" evidence="12 13">
    <location>
        <position position="279"/>
    </location>
    <ligand>
        <name>L-serine</name>
        <dbReference type="ChEBI" id="CHEBI:33384"/>
    </ligand>
</feature>
<dbReference type="NCBIfam" id="TIGR00414">
    <property type="entry name" value="serS"/>
    <property type="match status" value="1"/>
</dbReference>
<dbReference type="AlphaFoldDB" id="A0A1G2QBD9"/>
<keyword evidence="4 12" id="KW-0963">Cytoplasm</keyword>
<feature type="domain" description="Aminoacyl-transfer RNA synthetases class-II family profile" evidence="16">
    <location>
        <begin position="173"/>
        <end position="405"/>
    </location>
</feature>
<dbReference type="SUPFAM" id="SSF55681">
    <property type="entry name" value="Class II aaRS and biotin synthetases"/>
    <property type="match status" value="1"/>
</dbReference>
<evidence type="ECO:0000256" key="14">
    <source>
        <dbReference type="PIRSR" id="PIRSR001529-2"/>
    </source>
</evidence>
<feature type="binding site" evidence="12">
    <location>
        <begin position="225"/>
        <end position="227"/>
    </location>
    <ligand>
        <name>L-serine</name>
        <dbReference type="ChEBI" id="CHEBI:33384"/>
    </ligand>
</feature>
<evidence type="ECO:0000256" key="5">
    <source>
        <dbReference type="ARBA" id="ARBA00022598"/>
    </source>
</evidence>
<comment type="pathway">
    <text evidence="2 12">Aminoacyl-tRNA biosynthesis; selenocysteinyl-tRNA(Sec) biosynthesis; L-seryl-tRNA(Sec) from L-serine and tRNA(Sec): step 1/1.</text>
</comment>
<keyword evidence="6 12" id="KW-0547">Nucleotide-binding</keyword>
<comment type="subcellular location">
    <subcellularLocation>
        <location evidence="1 12">Cytoplasm</location>
    </subcellularLocation>
</comment>
<evidence type="ECO:0000256" key="13">
    <source>
        <dbReference type="PIRSR" id="PIRSR001529-1"/>
    </source>
</evidence>
<evidence type="ECO:0000313" key="17">
    <source>
        <dbReference type="EMBL" id="OHA57906.1"/>
    </source>
</evidence>
<evidence type="ECO:0000256" key="9">
    <source>
        <dbReference type="ARBA" id="ARBA00023146"/>
    </source>
</evidence>
<dbReference type="InterPro" id="IPR045864">
    <property type="entry name" value="aa-tRNA-synth_II/BPL/LPL"/>
</dbReference>
<dbReference type="HAMAP" id="MF_00176">
    <property type="entry name" value="Ser_tRNA_synth_type1"/>
    <property type="match status" value="1"/>
</dbReference>
<evidence type="ECO:0000256" key="1">
    <source>
        <dbReference type="ARBA" id="ARBA00004496"/>
    </source>
</evidence>
<dbReference type="SUPFAM" id="SSF46589">
    <property type="entry name" value="tRNA-binding arm"/>
    <property type="match status" value="1"/>
</dbReference>
<name>A0A1G2QBD9_9BACT</name>
<dbReference type="PROSITE" id="PS50862">
    <property type="entry name" value="AA_TRNA_LIGASE_II"/>
    <property type="match status" value="1"/>
</dbReference>
<proteinExistence type="inferred from homology"/>
<dbReference type="PRINTS" id="PR00981">
    <property type="entry name" value="TRNASYNTHSER"/>
</dbReference>
<dbReference type="Pfam" id="PF02403">
    <property type="entry name" value="Seryl_tRNA_N"/>
    <property type="match status" value="1"/>
</dbReference>
<evidence type="ECO:0000256" key="4">
    <source>
        <dbReference type="ARBA" id="ARBA00022490"/>
    </source>
</evidence>
<dbReference type="InterPro" id="IPR010978">
    <property type="entry name" value="tRNA-bd_arm"/>
</dbReference>
<feature type="site" description="Important for serine binding" evidence="13">
    <location>
        <position position="380"/>
    </location>
</feature>
<comment type="subunit">
    <text evidence="12">Homodimer. The tRNA molecule binds across the dimer.</text>
</comment>
<dbReference type="GO" id="GO:0005524">
    <property type="term" value="F:ATP binding"/>
    <property type="evidence" value="ECO:0007669"/>
    <property type="project" value="UniProtKB-UniRule"/>
</dbReference>
<dbReference type="Proteomes" id="UP000176222">
    <property type="component" value="Unassembled WGS sequence"/>
</dbReference>
<dbReference type="Gene3D" id="3.30.930.10">
    <property type="entry name" value="Bira Bifunctional Protein, Domain 2"/>
    <property type="match status" value="1"/>
</dbReference>
<dbReference type="PANTHER" id="PTHR43697:SF1">
    <property type="entry name" value="SERINE--TRNA LIGASE"/>
    <property type="match status" value="1"/>
</dbReference>
<reference evidence="17 18" key="1">
    <citation type="journal article" date="2016" name="Nat. Commun.">
        <title>Thousands of microbial genomes shed light on interconnected biogeochemical processes in an aquifer system.</title>
        <authorList>
            <person name="Anantharaman K."/>
            <person name="Brown C.T."/>
            <person name="Hug L.A."/>
            <person name="Sharon I."/>
            <person name="Castelle C.J."/>
            <person name="Probst A.J."/>
            <person name="Thomas B.C."/>
            <person name="Singh A."/>
            <person name="Wilkins M.J."/>
            <person name="Karaoz U."/>
            <person name="Brodie E.L."/>
            <person name="Williams K.H."/>
            <person name="Hubbard S.S."/>
            <person name="Banfield J.F."/>
        </authorList>
    </citation>
    <scope>NUCLEOTIDE SEQUENCE [LARGE SCALE GENOMIC DNA]</scope>
</reference>
<dbReference type="InterPro" id="IPR042103">
    <property type="entry name" value="SerRS_1_N_sf"/>
</dbReference>
<accession>A0A1G2QBD9</accession>
<dbReference type="PANTHER" id="PTHR43697">
    <property type="entry name" value="SERYL-TRNA SYNTHETASE"/>
    <property type="match status" value="1"/>
</dbReference>
<dbReference type="GO" id="GO:0016260">
    <property type="term" value="P:selenocysteine biosynthetic process"/>
    <property type="evidence" value="ECO:0007669"/>
    <property type="project" value="UniProtKB-UniRule"/>
</dbReference>
<comment type="caution">
    <text evidence="17">The sequence shown here is derived from an EMBL/GenBank/DDBJ whole genome shotgun (WGS) entry which is preliminary data.</text>
</comment>
<dbReference type="GO" id="GO:0004828">
    <property type="term" value="F:serine-tRNA ligase activity"/>
    <property type="evidence" value="ECO:0007669"/>
    <property type="project" value="UniProtKB-UniRule"/>
</dbReference>
<dbReference type="GO" id="GO:0005737">
    <property type="term" value="C:cytoplasm"/>
    <property type="evidence" value="ECO:0007669"/>
    <property type="project" value="UniProtKB-SubCell"/>
</dbReference>
<dbReference type="InterPro" id="IPR033729">
    <property type="entry name" value="SerRS_core"/>
</dbReference>
<dbReference type="CDD" id="cd00770">
    <property type="entry name" value="SerRS_core"/>
    <property type="match status" value="1"/>
</dbReference>
<keyword evidence="9 12" id="KW-0030">Aminoacyl-tRNA synthetase</keyword>